<gene>
    <name evidence="2" type="ORF">DR950_19520</name>
</gene>
<keyword evidence="2" id="KW-0378">Hydrolase</keyword>
<dbReference type="InterPro" id="IPR009003">
    <property type="entry name" value="Peptidase_S1_PA"/>
</dbReference>
<reference evidence="2 3" key="1">
    <citation type="submission" date="2018-08" db="EMBL/GenBank/DDBJ databases">
        <title>Diversity &amp; Physiological Properties of Lignin-Decomposing Actinobacteria from Soil.</title>
        <authorList>
            <person name="Roh S.G."/>
            <person name="Kim S.B."/>
        </authorList>
    </citation>
    <scope>NUCLEOTIDE SEQUENCE [LARGE SCALE GENOMIC DNA]</scope>
    <source>
        <strain evidence="2 3">MMS17-GH009</strain>
    </source>
</reference>
<keyword evidence="2" id="KW-0645">Protease</keyword>
<dbReference type="AlphaFoldDB" id="A0A372ZWI6"/>
<evidence type="ECO:0000313" key="2">
    <source>
        <dbReference type="EMBL" id="RGD59687.1"/>
    </source>
</evidence>
<accession>A0A372ZWI6</accession>
<dbReference type="Proteomes" id="UP000263377">
    <property type="component" value="Unassembled WGS sequence"/>
</dbReference>
<feature type="region of interest" description="Disordered" evidence="1">
    <location>
        <begin position="393"/>
        <end position="439"/>
    </location>
</feature>
<proteinExistence type="predicted"/>
<protein>
    <submittedName>
        <fullName evidence="2">Serine protease</fullName>
    </submittedName>
</protein>
<dbReference type="EMBL" id="QVIG01000001">
    <property type="protein sequence ID" value="RGD59687.1"/>
    <property type="molecule type" value="Genomic_DNA"/>
</dbReference>
<organism evidence="2 3">
    <name type="scientific">Kitasatospora xanthocidica</name>
    <dbReference type="NCBI Taxonomy" id="83382"/>
    <lineage>
        <taxon>Bacteria</taxon>
        <taxon>Bacillati</taxon>
        <taxon>Actinomycetota</taxon>
        <taxon>Actinomycetes</taxon>
        <taxon>Kitasatosporales</taxon>
        <taxon>Streptomycetaceae</taxon>
        <taxon>Kitasatospora</taxon>
    </lineage>
</organism>
<dbReference type="RefSeq" id="WP_117487816.1">
    <property type="nucleotide sequence ID" value="NZ_QVIG01000001.1"/>
</dbReference>
<keyword evidence="3" id="KW-1185">Reference proteome</keyword>
<name>A0A372ZWI6_9ACTN</name>
<evidence type="ECO:0000313" key="3">
    <source>
        <dbReference type="Proteomes" id="UP000263377"/>
    </source>
</evidence>
<dbReference type="SUPFAM" id="SSF50494">
    <property type="entry name" value="Trypsin-like serine proteases"/>
    <property type="match status" value="1"/>
</dbReference>
<feature type="region of interest" description="Disordered" evidence="1">
    <location>
        <begin position="1186"/>
        <end position="1215"/>
    </location>
</feature>
<dbReference type="GO" id="GO:0006508">
    <property type="term" value="P:proteolysis"/>
    <property type="evidence" value="ECO:0007669"/>
    <property type="project" value="UniProtKB-KW"/>
</dbReference>
<sequence>MPGFLEGDPGRYLLRIRDLNGRLHGLGFVADPQGGVLTAHESVAGLDRVVLHTPGGQTRVLGPDAVLPLPGHGLALLRTEAVGGLPVPPLPLAAVAAGHEVLLPALAGEDGRVVALRCGLLGVTGAAYGGHRLGGVLLLDVPVVGGVAVPAGSPVLDARSGAVVALAAPALRDPRHGGALPAVAVGAGPAGGTAAAGVLAGLLASNAAAVPGYGPALNLAGVLRLTAAQVTAAGAGPARVADLAADRVDRPDGLAGDEPAATVTALVGAPGSGRTTELAALAARRHGGAHPLPTLWLRGADLRAGDRSLAEPLERALAAAAAGLGTPAPAPEPVAALCAAAGRPLLVVLDGPEEAPLAVDARWLRGAGQWLTGCGARLVTACGEELWERLAAETWGSGTPGPRRTAEPHPDGDLGSAPTVRMDGRGPDGPSLAGQRLGPLPPEAAERVRRRYGLPPGHPAAAGDGGHPLAVRLAGELWAQGLRDGPVRRGELFDAFLDLRCLRVAQRLAEDGRPRRPGAHRRGAVRPAGPRHRRVRRLAAAVAGRVHEAARRMLGGRSGGGLDRAVFEELFPVEGGWATAVLAEGLFVPAGPGFRFAHGEFADWLQGRHLDLDAALRLLLGEAEDTPPWPADEPAEPVCHPAAETAEPAAGADAVPRHRIGPVAAALRRVAETWGAGALDPWLHRIWRALDLRPPGSEPAWWAARLLAEGLAVGPDPAEHRALLDQMAARIAERAGGTGAVALPAAGLGRFGPAFWTGLGLPVEAELALLRSLVAADGPGQRFLAVVAQRLRADPVGVFPLLCAWFEDPRGLPGRPGRTVADLAHDLLYAHRRLALDELADALAAAAHPRADALLTVLAAEEPSALCRAVDRWSHDRRPERHVAAAVHALRTAPYASGAGVELLRYTALTLLAREDEPGLHGAALALLVGDPATRAEHLPAALALLRAGGDAFLTPRALAPALESDPEPVLAAFAECSAASGAAPAETLRVLADATAPAAVRRGAELAAGLLRGNPGLAGPVAVDYLGRRLARAAAGPADRLELRVLIGAALAARSAAVRRPFAEVLSVPVADPAADALRCELLDTLLAAETDPAVLTVAVERLAEHCAAENPARARAVLARAGTGLPGADELLVRCAGRSAAFARLLARWPSGAAPTAPDGPRLARMRALAAAGRDPQYAAAEAERAVSGRAAGPSAGSTRIPVPEPGQAHGTL</sequence>
<comment type="caution">
    <text evidence="2">The sequence shown here is derived from an EMBL/GenBank/DDBJ whole genome shotgun (WGS) entry which is preliminary data.</text>
</comment>
<dbReference type="GO" id="GO:0008233">
    <property type="term" value="F:peptidase activity"/>
    <property type="evidence" value="ECO:0007669"/>
    <property type="project" value="UniProtKB-KW"/>
</dbReference>
<evidence type="ECO:0000256" key="1">
    <source>
        <dbReference type="SAM" id="MobiDB-lite"/>
    </source>
</evidence>